<feature type="transmembrane region" description="Helical" evidence="1">
    <location>
        <begin position="249"/>
        <end position="267"/>
    </location>
</feature>
<dbReference type="InterPro" id="IPR012429">
    <property type="entry name" value="HGSNAT_cat"/>
</dbReference>
<keyword evidence="4" id="KW-1185">Reference proteome</keyword>
<dbReference type="Proteomes" id="UP000614272">
    <property type="component" value="Unassembled WGS sequence"/>
</dbReference>
<protein>
    <submittedName>
        <fullName evidence="3">Membrane protein</fullName>
    </submittedName>
</protein>
<dbReference type="EMBL" id="BMGJ01000002">
    <property type="protein sequence ID" value="GGD52804.1"/>
    <property type="molecule type" value="Genomic_DNA"/>
</dbReference>
<feature type="transmembrane region" description="Helical" evidence="1">
    <location>
        <begin position="337"/>
        <end position="357"/>
    </location>
</feature>
<comment type="caution">
    <text evidence="3">The sequence shown here is derived from an EMBL/GenBank/DDBJ whole genome shotgun (WGS) entry which is preliminary data.</text>
</comment>
<dbReference type="PANTHER" id="PTHR31061">
    <property type="entry name" value="LD22376P"/>
    <property type="match status" value="1"/>
</dbReference>
<feature type="transmembrane region" description="Helical" evidence="1">
    <location>
        <begin position="187"/>
        <end position="208"/>
    </location>
</feature>
<organism evidence="3 4">
    <name type="scientific">Lacimicrobium alkaliphilum</name>
    <dbReference type="NCBI Taxonomy" id="1526571"/>
    <lineage>
        <taxon>Bacteria</taxon>
        <taxon>Pseudomonadati</taxon>
        <taxon>Pseudomonadota</taxon>
        <taxon>Gammaproteobacteria</taxon>
        <taxon>Alteromonadales</taxon>
        <taxon>Alteromonadaceae</taxon>
        <taxon>Lacimicrobium</taxon>
    </lineage>
</organism>
<feature type="transmembrane region" description="Helical" evidence="1">
    <location>
        <begin position="12"/>
        <end position="35"/>
    </location>
</feature>
<feature type="transmembrane region" description="Helical" evidence="1">
    <location>
        <begin position="47"/>
        <end position="65"/>
    </location>
</feature>
<keyword evidence="1" id="KW-0812">Transmembrane</keyword>
<name>A0ABQ1QZE5_9ALTE</name>
<proteinExistence type="predicted"/>
<evidence type="ECO:0000259" key="2">
    <source>
        <dbReference type="Pfam" id="PF07786"/>
    </source>
</evidence>
<feature type="transmembrane region" description="Helical" evidence="1">
    <location>
        <begin position="77"/>
        <end position="97"/>
    </location>
</feature>
<feature type="transmembrane region" description="Helical" evidence="1">
    <location>
        <begin position="288"/>
        <end position="307"/>
    </location>
</feature>
<dbReference type="Pfam" id="PF07786">
    <property type="entry name" value="HGSNAT_cat"/>
    <property type="match status" value="1"/>
</dbReference>
<evidence type="ECO:0000313" key="3">
    <source>
        <dbReference type="EMBL" id="GGD52804.1"/>
    </source>
</evidence>
<evidence type="ECO:0000313" key="4">
    <source>
        <dbReference type="Proteomes" id="UP000614272"/>
    </source>
</evidence>
<reference evidence="4" key="1">
    <citation type="journal article" date="2019" name="Int. J. Syst. Evol. Microbiol.">
        <title>The Global Catalogue of Microorganisms (GCM) 10K type strain sequencing project: providing services to taxonomists for standard genome sequencing and annotation.</title>
        <authorList>
            <consortium name="The Broad Institute Genomics Platform"/>
            <consortium name="The Broad Institute Genome Sequencing Center for Infectious Disease"/>
            <person name="Wu L."/>
            <person name="Ma J."/>
        </authorList>
    </citation>
    <scope>NUCLEOTIDE SEQUENCE [LARGE SCALE GENOMIC DNA]</scope>
    <source>
        <strain evidence="4">CGMCC 1.12923</strain>
    </source>
</reference>
<keyword evidence="1" id="KW-0472">Membrane</keyword>
<feature type="domain" description="Heparan-alpha-glucosaminide N-acetyltransferase catalytic" evidence="2">
    <location>
        <begin position="4"/>
        <end position="155"/>
    </location>
</feature>
<evidence type="ECO:0000256" key="1">
    <source>
        <dbReference type="SAM" id="Phobius"/>
    </source>
</evidence>
<dbReference type="PANTHER" id="PTHR31061:SF24">
    <property type="entry name" value="LD22376P"/>
    <property type="match status" value="1"/>
</dbReference>
<feature type="transmembrane region" description="Helical" evidence="1">
    <location>
        <begin position="220"/>
        <end position="237"/>
    </location>
</feature>
<feature type="transmembrane region" description="Helical" evidence="1">
    <location>
        <begin position="131"/>
        <end position="149"/>
    </location>
</feature>
<keyword evidence="1" id="KW-1133">Transmembrane helix</keyword>
<sequence length="365" mass="41055">MQRELSLDIFRGLTLAAMILVNTPGSWSSVYWPLLHAKWSGLTPTDLVFPFFLFIVGAAMFHSMSRLQKGEIPWLKIIKRTALLFLIGLMLNIYPFNESAENWRIMGVLQRIALCYFLAAILILTIANKKGLWICSGLMLLGYFALMLTEASPWALESNLARQVDLYLLGASHLYKGFGVAFDPEGLLSTLPATVTVIIGYLTSAMLAECHSSSDKIKRLLGYGVLALLAGVIWHQWMPINKPLWTSSYVLVTAGFAWLLLALIVFAHDMRGWHKSLEWAQIYGSNPLFIYVLSSLFATTMGQVLIFDVEGDNGEKVISAHRLGYEFLNQFLSAHNASLVFALLVVGMFYLLSLWLFKRKIFIKL</sequence>
<dbReference type="RefSeq" id="WP_099033212.1">
    <property type="nucleotide sequence ID" value="NZ_BMGJ01000002.1"/>
</dbReference>
<feature type="transmembrane region" description="Helical" evidence="1">
    <location>
        <begin position="103"/>
        <end position="124"/>
    </location>
</feature>
<gene>
    <name evidence="3" type="ORF">GCM10011357_05860</name>
</gene>
<accession>A0ABQ1QZE5</accession>